<dbReference type="SMART" id="SM00054">
    <property type="entry name" value="EFh"/>
    <property type="match status" value="3"/>
</dbReference>
<dbReference type="Pfam" id="PF13499">
    <property type="entry name" value="EF-hand_7"/>
    <property type="match status" value="1"/>
</dbReference>
<dbReference type="AlphaFoldDB" id="A0A1H6CYH7"/>
<dbReference type="EMBL" id="FNVO01000012">
    <property type="protein sequence ID" value="SEG78102.1"/>
    <property type="molecule type" value="Genomic_DNA"/>
</dbReference>
<dbReference type="InterPro" id="IPR018247">
    <property type="entry name" value="EF_Hand_1_Ca_BS"/>
</dbReference>
<dbReference type="Pfam" id="PF13833">
    <property type="entry name" value="EF-hand_8"/>
    <property type="match status" value="1"/>
</dbReference>
<organism evidence="2 3">
    <name type="scientific">Thermomonospora echinospora</name>
    <dbReference type="NCBI Taxonomy" id="1992"/>
    <lineage>
        <taxon>Bacteria</taxon>
        <taxon>Bacillati</taxon>
        <taxon>Actinomycetota</taxon>
        <taxon>Actinomycetes</taxon>
        <taxon>Streptosporangiales</taxon>
        <taxon>Thermomonosporaceae</taxon>
        <taxon>Thermomonospora</taxon>
    </lineage>
</organism>
<feature type="domain" description="EF-hand" evidence="1">
    <location>
        <begin position="16"/>
        <end position="51"/>
    </location>
</feature>
<evidence type="ECO:0000313" key="3">
    <source>
        <dbReference type="Proteomes" id="UP000236723"/>
    </source>
</evidence>
<sequence>MPLREYGDDRGMASPFQRDKVRLVFDAMDSDGDGTLRETDFDALARRWAAVRVAGDEERLLAIMRGWWVTLAAHSRTADAVAIDDVLAVVDLLETMPEAVTATADAMFEAVDENRDGLISPAEYQRMIEAWNAGPADTGETFALLDLDGDGTISREEFTAHWYEFWAGDDPAAPGSRVFGRVPG</sequence>
<proteinExistence type="predicted"/>
<dbReference type="InterPro" id="IPR002048">
    <property type="entry name" value="EF_hand_dom"/>
</dbReference>
<dbReference type="Proteomes" id="UP000236723">
    <property type="component" value="Unassembled WGS sequence"/>
</dbReference>
<feature type="domain" description="EF-hand" evidence="1">
    <location>
        <begin position="140"/>
        <end position="168"/>
    </location>
</feature>
<gene>
    <name evidence="2" type="ORF">SAMN04489712_11228</name>
</gene>
<dbReference type="PROSITE" id="PS00018">
    <property type="entry name" value="EF_HAND_1"/>
    <property type="match status" value="2"/>
</dbReference>
<dbReference type="SUPFAM" id="SSF47473">
    <property type="entry name" value="EF-hand"/>
    <property type="match status" value="1"/>
</dbReference>
<name>A0A1H6CYH7_9ACTN</name>
<reference evidence="3" key="1">
    <citation type="submission" date="2016-10" db="EMBL/GenBank/DDBJ databases">
        <authorList>
            <person name="Varghese N."/>
            <person name="Submissions S."/>
        </authorList>
    </citation>
    <scope>NUCLEOTIDE SEQUENCE [LARGE SCALE GENOMIC DNA]</scope>
    <source>
        <strain evidence="3">DSM 43163</strain>
    </source>
</reference>
<protein>
    <submittedName>
        <fullName evidence="2">EF-hand domain pair</fullName>
    </submittedName>
</protein>
<feature type="domain" description="EF-hand" evidence="1">
    <location>
        <begin position="99"/>
        <end position="134"/>
    </location>
</feature>
<accession>A0A1H6CYH7</accession>
<dbReference type="InterPro" id="IPR011992">
    <property type="entry name" value="EF-hand-dom_pair"/>
</dbReference>
<dbReference type="CDD" id="cd00051">
    <property type="entry name" value="EFh"/>
    <property type="match status" value="1"/>
</dbReference>
<keyword evidence="3" id="KW-1185">Reference proteome</keyword>
<dbReference type="Gene3D" id="1.10.238.10">
    <property type="entry name" value="EF-hand"/>
    <property type="match status" value="1"/>
</dbReference>
<dbReference type="PROSITE" id="PS50222">
    <property type="entry name" value="EF_HAND_2"/>
    <property type="match status" value="3"/>
</dbReference>
<dbReference type="GO" id="GO:0005509">
    <property type="term" value="F:calcium ion binding"/>
    <property type="evidence" value="ECO:0007669"/>
    <property type="project" value="InterPro"/>
</dbReference>
<evidence type="ECO:0000313" key="2">
    <source>
        <dbReference type="EMBL" id="SEG78102.1"/>
    </source>
</evidence>
<evidence type="ECO:0000259" key="1">
    <source>
        <dbReference type="PROSITE" id="PS50222"/>
    </source>
</evidence>